<comment type="catalytic activity">
    <reaction evidence="1 6">
        <text>7,8-dihydroneopterin = 6-hydroxymethyl-7,8-dihydropterin + glycolaldehyde</text>
        <dbReference type="Rhea" id="RHEA:10540"/>
        <dbReference type="ChEBI" id="CHEBI:17001"/>
        <dbReference type="ChEBI" id="CHEBI:17071"/>
        <dbReference type="ChEBI" id="CHEBI:44841"/>
        <dbReference type="EC" id="4.1.2.25"/>
    </reaction>
</comment>
<evidence type="ECO:0000256" key="4">
    <source>
        <dbReference type="ARBA" id="ARBA00022909"/>
    </source>
</evidence>
<keyword evidence="9" id="KW-1185">Reference proteome</keyword>
<reference evidence="9" key="1">
    <citation type="journal article" date="2019" name="Int. J. Syst. Evol. Microbiol.">
        <title>The Global Catalogue of Microorganisms (GCM) 10K type strain sequencing project: providing services to taxonomists for standard genome sequencing and annotation.</title>
        <authorList>
            <consortium name="The Broad Institute Genomics Platform"/>
            <consortium name="The Broad Institute Genome Sequencing Center for Infectious Disease"/>
            <person name="Wu L."/>
            <person name="Ma J."/>
        </authorList>
    </citation>
    <scope>NUCLEOTIDE SEQUENCE [LARGE SCALE GENOMIC DNA]</scope>
    <source>
        <strain evidence="9">CGMCC 1.15341</strain>
    </source>
</reference>
<dbReference type="Gene3D" id="3.30.1130.10">
    <property type="match status" value="1"/>
</dbReference>
<keyword evidence="5 6" id="KW-0456">Lyase</keyword>
<dbReference type="PANTHER" id="PTHR42844">
    <property type="entry name" value="DIHYDRONEOPTERIN ALDOLASE 1-RELATED"/>
    <property type="match status" value="1"/>
</dbReference>
<dbReference type="PANTHER" id="PTHR42844:SF1">
    <property type="entry name" value="DIHYDRONEOPTERIN ALDOLASE 1-RELATED"/>
    <property type="match status" value="1"/>
</dbReference>
<comment type="similarity">
    <text evidence="3 6">Belongs to the DHNA family.</text>
</comment>
<dbReference type="InterPro" id="IPR006156">
    <property type="entry name" value="Dihydroneopterin_aldolase"/>
</dbReference>
<evidence type="ECO:0000256" key="2">
    <source>
        <dbReference type="ARBA" id="ARBA00005013"/>
    </source>
</evidence>
<dbReference type="NCBIfam" id="TIGR00525">
    <property type="entry name" value="folB"/>
    <property type="match status" value="1"/>
</dbReference>
<evidence type="ECO:0000256" key="1">
    <source>
        <dbReference type="ARBA" id="ARBA00001353"/>
    </source>
</evidence>
<evidence type="ECO:0000313" key="8">
    <source>
        <dbReference type="EMBL" id="GGC06566.1"/>
    </source>
</evidence>
<feature type="domain" description="Dihydroneopterin aldolase/epimerase" evidence="7">
    <location>
        <begin position="4"/>
        <end position="114"/>
    </location>
</feature>
<dbReference type="SMART" id="SM00905">
    <property type="entry name" value="FolB"/>
    <property type="match status" value="1"/>
</dbReference>
<dbReference type="EC" id="4.1.2.25" evidence="6"/>
<comment type="pathway">
    <text evidence="2 6">Cofactor biosynthesis; tetrahydrofolate biosynthesis; 2-amino-4-hydroxy-6-hydroxymethyl-7,8-dihydropteridine diphosphate from 7,8-dihydroneopterin triphosphate: step 3/4.</text>
</comment>
<dbReference type="Proteomes" id="UP000629025">
    <property type="component" value="Unassembled WGS sequence"/>
</dbReference>
<sequence>MDRVYIRGLEVETIIGIYDWERVTPQLLVIDLEMAWDISEAARSENIDAALNYKSVSDRVIEHVQTNHCLLIETLAEQLAALVMSEFSVPWLCLEVNKPGAVPAARTVGVRIERGSLA</sequence>
<evidence type="ECO:0000259" key="7">
    <source>
        <dbReference type="SMART" id="SM00905"/>
    </source>
</evidence>
<evidence type="ECO:0000256" key="5">
    <source>
        <dbReference type="ARBA" id="ARBA00023239"/>
    </source>
</evidence>
<dbReference type="CDD" id="cd00534">
    <property type="entry name" value="DHNA_DHNTPE"/>
    <property type="match status" value="1"/>
</dbReference>
<protein>
    <recommendedName>
        <fullName evidence="6">7,8-dihydroneopterin aldolase</fullName>
        <ecNumber evidence="6">4.1.2.25</ecNumber>
    </recommendedName>
</protein>
<keyword evidence="4 6" id="KW-0289">Folate biosynthesis</keyword>
<dbReference type="InterPro" id="IPR006157">
    <property type="entry name" value="FolB_dom"/>
</dbReference>
<evidence type="ECO:0000256" key="6">
    <source>
        <dbReference type="RuleBase" id="RU362079"/>
    </source>
</evidence>
<dbReference type="Pfam" id="PF02152">
    <property type="entry name" value="FolB"/>
    <property type="match status" value="1"/>
</dbReference>
<accession>A0ABQ1KUC7</accession>
<organism evidence="8 9">
    <name type="scientific">Marinobacterium zhoushanense</name>
    <dbReference type="NCBI Taxonomy" id="1679163"/>
    <lineage>
        <taxon>Bacteria</taxon>
        <taxon>Pseudomonadati</taxon>
        <taxon>Pseudomonadota</taxon>
        <taxon>Gammaproteobacteria</taxon>
        <taxon>Oceanospirillales</taxon>
        <taxon>Oceanospirillaceae</taxon>
        <taxon>Marinobacterium</taxon>
    </lineage>
</organism>
<evidence type="ECO:0000313" key="9">
    <source>
        <dbReference type="Proteomes" id="UP000629025"/>
    </source>
</evidence>
<gene>
    <name evidence="8" type="primary">folB</name>
    <name evidence="8" type="ORF">GCM10011352_35980</name>
</gene>
<evidence type="ECO:0000256" key="3">
    <source>
        <dbReference type="ARBA" id="ARBA00005708"/>
    </source>
</evidence>
<proteinExistence type="inferred from homology"/>
<dbReference type="RefSeq" id="WP_188750892.1">
    <property type="nucleotide sequence ID" value="NZ_BMIJ01000008.1"/>
</dbReference>
<name>A0ABQ1KUC7_9GAMM</name>
<comment type="function">
    <text evidence="6">Catalyzes the conversion of 7,8-dihydroneopterin to 6-hydroxymethyl-7,8-dihydropterin.</text>
</comment>
<dbReference type="EMBL" id="BMIJ01000008">
    <property type="protein sequence ID" value="GGC06566.1"/>
    <property type="molecule type" value="Genomic_DNA"/>
</dbReference>
<dbReference type="InterPro" id="IPR043133">
    <property type="entry name" value="GTP-CH-I_C/QueF"/>
</dbReference>
<dbReference type="NCBIfam" id="TIGR00526">
    <property type="entry name" value="folB_dom"/>
    <property type="match status" value="1"/>
</dbReference>
<comment type="caution">
    <text evidence="8">The sequence shown here is derived from an EMBL/GenBank/DDBJ whole genome shotgun (WGS) entry which is preliminary data.</text>
</comment>
<dbReference type="SUPFAM" id="SSF55620">
    <property type="entry name" value="Tetrahydrobiopterin biosynthesis enzymes-like"/>
    <property type="match status" value="1"/>
</dbReference>